<dbReference type="InterPro" id="IPR038728">
    <property type="entry name" value="YkvI-like"/>
</dbReference>
<feature type="transmembrane region" description="Helical" evidence="1">
    <location>
        <begin position="78"/>
        <end position="108"/>
    </location>
</feature>
<name>A0A0Q3T5Z0_9BACI</name>
<keyword evidence="3" id="KW-1185">Reference proteome</keyword>
<dbReference type="Proteomes" id="UP000050996">
    <property type="component" value="Unassembled WGS sequence"/>
</dbReference>
<accession>A0A0Q3T5Z0</accession>
<feature type="transmembrane region" description="Helical" evidence="1">
    <location>
        <begin position="220"/>
        <end position="241"/>
    </location>
</feature>
<feature type="transmembrane region" description="Helical" evidence="1">
    <location>
        <begin position="146"/>
        <end position="165"/>
    </location>
</feature>
<organism evidence="2 3">
    <name type="scientific">Cytobacillus solani</name>
    <dbReference type="NCBI Taxonomy" id="1637975"/>
    <lineage>
        <taxon>Bacteria</taxon>
        <taxon>Bacillati</taxon>
        <taxon>Bacillota</taxon>
        <taxon>Bacilli</taxon>
        <taxon>Bacillales</taxon>
        <taxon>Bacillaceae</taxon>
        <taxon>Cytobacillus</taxon>
    </lineage>
</organism>
<dbReference type="PANTHER" id="PTHR37814:SF1">
    <property type="entry name" value="MEMBRANE PROTEIN"/>
    <property type="match status" value="1"/>
</dbReference>
<dbReference type="Pfam" id="PF03845">
    <property type="entry name" value="Spore_permease"/>
    <property type="match status" value="1"/>
</dbReference>
<feature type="transmembrane region" description="Helical" evidence="1">
    <location>
        <begin position="261"/>
        <end position="283"/>
    </location>
</feature>
<dbReference type="PATRIC" id="fig|1637975.4.peg.1812"/>
<feature type="transmembrane region" description="Helical" evidence="1">
    <location>
        <begin position="322"/>
        <end position="340"/>
    </location>
</feature>
<dbReference type="InterPro" id="IPR004761">
    <property type="entry name" value="Spore_GerAB"/>
</dbReference>
<dbReference type="GO" id="GO:0016020">
    <property type="term" value="C:membrane"/>
    <property type="evidence" value="ECO:0007669"/>
    <property type="project" value="InterPro"/>
</dbReference>
<feature type="transmembrane region" description="Helical" evidence="1">
    <location>
        <begin position="295"/>
        <end position="316"/>
    </location>
</feature>
<evidence type="ECO:0000256" key="1">
    <source>
        <dbReference type="SAM" id="Phobius"/>
    </source>
</evidence>
<feature type="transmembrane region" description="Helical" evidence="1">
    <location>
        <begin position="37"/>
        <end position="57"/>
    </location>
</feature>
<dbReference type="PANTHER" id="PTHR37814">
    <property type="entry name" value="CONSERVED MEMBRANE PROTEIN"/>
    <property type="match status" value="1"/>
</dbReference>
<sequence length="350" mass="38728">MKTNWGAACQIAAVYVGTVVGAGFATGREIVEFFSRFGFIGFISILMSGYIFIFLGSKGMRIAARIQATSYQELNEYLFGRFFGSIINVLMLLMLLGVCAVMLAGAGAVFEEQLGLTKSLGIFLTIGLSIIVMVVGIKGLFAVNTFVVPMMIAFSFFLMILSMKLPNFMEQLLFIPFAEDGWKAVVAPFSYAALNLTLAQAVLVPVAAEIKDDRTIKWGGILGGGALTIILISTHMTLVMLPNLESYDIPMGVIMRTAASSFFWIYVLIIYGEIFTSVIGNVFGVERQVRKYISIPSIVTVMIIFVICYFISFINYGTLLSYLYPLFGYISIIFIVLLWMKPFEENKDPK</sequence>
<proteinExistence type="predicted"/>
<evidence type="ECO:0000313" key="2">
    <source>
        <dbReference type="EMBL" id="KQL18893.1"/>
    </source>
</evidence>
<protein>
    <submittedName>
        <fullName evidence="2">Uncharacterized protein</fullName>
    </submittedName>
</protein>
<dbReference type="STRING" id="1637975.AN957_10135"/>
<dbReference type="EMBL" id="LJIX01000006">
    <property type="protein sequence ID" value="KQL18893.1"/>
    <property type="molecule type" value="Genomic_DNA"/>
</dbReference>
<keyword evidence="1" id="KW-0812">Transmembrane</keyword>
<keyword evidence="1" id="KW-1133">Transmembrane helix</keyword>
<evidence type="ECO:0000313" key="3">
    <source>
        <dbReference type="Proteomes" id="UP000050996"/>
    </source>
</evidence>
<comment type="caution">
    <text evidence="2">The sequence shown here is derived from an EMBL/GenBank/DDBJ whole genome shotgun (WGS) entry which is preliminary data.</text>
</comment>
<keyword evidence="1" id="KW-0472">Membrane</keyword>
<gene>
    <name evidence="2" type="ORF">AN957_10135</name>
</gene>
<dbReference type="RefSeq" id="WP_053475400.1">
    <property type="nucleotide sequence ID" value="NZ_CP085712.1"/>
</dbReference>
<reference evidence="2 3" key="1">
    <citation type="submission" date="2015-09" db="EMBL/GenBank/DDBJ databases">
        <title>Genome sequencing project for genomic taxonomy and phylogenomics of Bacillus-like bacteria.</title>
        <authorList>
            <person name="Liu B."/>
            <person name="Wang J."/>
            <person name="Zhu Y."/>
            <person name="Liu G."/>
            <person name="Chen Q."/>
            <person name="Chen Z."/>
            <person name="Lan J."/>
            <person name="Che J."/>
            <person name="Ge C."/>
            <person name="Shi H."/>
            <person name="Pan Z."/>
            <person name="Liu X."/>
        </authorList>
    </citation>
    <scope>NUCLEOTIDE SEQUENCE [LARGE SCALE GENOMIC DNA]</scope>
    <source>
        <strain evidence="2 3">FJAT-18043</strain>
    </source>
</reference>
<dbReference type="AlphaFoldDB" id="A0A0Q3T5Z0"/>
<feature type="transmembrane region" description="Helical" evidence="1">
    <location>
        <begin position="120"/>
        <end position="141"/>
    </location>
</feature>
<feature type="transmembrane region" description="Helical" evidence="1">
    <location>
        <begin position="185"/>
        <end position="208"/>
    </location>
</feature>
<dbReference type="GO" id="GO:0009847">
    <property type="term" value="P:spore germination"/>
    <property type="evidence" value="ECO:0007669"/>
    <property type="project" value="InterPro"/>
</dbReference>